<evidence type="ECO:0000313" key="11">
    <source>
        <dbReference type="EMBL" id="TCS61727.1"/>
    </source>
</evidence>
<comment type="subcellular location">
    <subcellularLocation>
        <location evidence="10">Cell inner membrane</location>
        <topology evidence="10">Multi-pass membrane protein</topology>
    </subcellularLocation>
</comment>
<dbReference type="PANTHER" id="PTHR30578">
    <property type="entry name" value="ELECTRON TRANSPORT COMPLEX PROTEIN RNFD"/>
    <property type="match status" value="1"/>
</dbReference>
<feature type="transmembrane region" description="Helical" evidence="10">
    <location>
        <begin position="44"/>
        <end position="66"/>
    </location>
</feature>
<keyword evidence="1 10" id="KW-0813">Transport</keyword>
<dbReference type="Pfam" id="PF03116">
    <property type="entry name" value="NQR2_RnfD_RnfE"/>
    <property type="match status" value="1"/>
</dbReference>
<comment type="caution">
    <text evidence="11">The sequence shown here is derived from an EMBL/GenBank/DDBJ whole genome shotgun (WGS) entry which is preliminary data.</text>
</comment>
<dbReference type="AlphaFoldDB" id="A0A4R3J8B2"/>
<name>A0A4R3J8B2_9PROT</name>
<keyword evidence="10" id="KW-1003">Cell membrane</keyword>
<keyword evidence="9 10" id="KW-0472">Membrane</keyword>
<feature type="transmembrane region" description="Helical" evidence="10">
    <location>
        <begin position="126"/>
        <end position="144"/>
    </location>
</feature>
<comment type="caution">
    <text evidence="10">Lacks conserved residue(s) required for the propagation of feature annotation.</text>
</comment>
<dbReference type="NCBIfam" id="TIGR01946">
    <property type="entry name" value="rnfD"/>
    <property type="match status" value="1"/>
</dbReference>
<dbReference type="EMBL" id="SLZW01000007">
    <property type="protein sequence ID" value="TCS61727.1"/>
    <property type="molecule type" value="Genomic_DNA"/>
</dbReference>
<keyword evidence="2 10" id="KW-0597">Phosphoprotein</keyword>
<evidence type="ECO:0000256" key="1">
    <source>
        <dbReference type="ARBA" id="ARBA00022448"/>
    </source>
</evidence>
<dbReference type="GO" id="GO:0022900">
    <property type="term" value="P:electron transport chain"/>
    <property type="evidence" value="ECO:0007669"/>
    <property type="project" value="UniProtKB-UniRule"/>
</dbReference>
<dbReference type="Proteomes" id="UP000295304">
    <property type="component" value="Unassembled WGS sequence"/>
</dbReference>
<dbReference type="PANTHER" id="PTHR30578:SF0">
    <property type="entry name" value="ION-TRANSLOCATING OXIDOREDUCTASE COMPLEX SUBUNIT D"/>
    <property type="match status" value="1"/>
</dbReference>
<feature type="transmembrane region" description="Helical" evidence="10">
    <location>
        <begin position="208"/>
        <end position="232"/>
    </location>
</feature>
<keyword evidence="12" id="KW-1185">Reference proteome</keyword>
<keyword evidence="4 10" id="KW-0288">FMN</keyword>
<feature type="transmembrane region" description="Helical" evidence="10">
    <location>
        <begin position="296"/>
        <end position="315"/>
    </location>
</feature>
<evidence type="ECO:0000256" key="10">
    <source>
        <dbReference type="HAMAP-Rule" id="MF_00462"/>
    </source>
</evidence>
<gene>
    <name evidence="10" type="primary">rnfD</name>
    <name evidence="11" type="ORF">EDD55_107136</name>
</gene>
<feature type="transmembrane region" description="Helical" evidence="10">
    <location>
        <begin position="21"/>
        <end position="38"/>
    </location>
</feature>
<evidence type="ECO:0000256" key="7">
    <source>
        <dbReference type="ARBA" id="ARBA00022982"/>
    </source>
</evidence>
<accession>A0A4R3J8B2</accession>
<comment type="cofactor">
    <cofactor evidence="10">
        <name>FMN</name>
        <dbReference type="ChEBI" id="CHEBI:58210"/>
    </cofactor>
</comment>
<dbReference type="RefSeq" id="WP_132939431.1">
    <property type="nucleotide sequence ID" value="NZ_CP119676.1"/>
</dbReference>
<comment type="subunit">
    <text evidence="10">The complex is composed of six subunits: RnfA, RnfB, RnfC, RnfD, RnfE and RnfG.</text>
</comment>
<feature type="transmembrane region" description="Helical" evidence="10">
    <location>
        <begin position="265"/>
        <end position="284"/>
    </location>
</feature>
<evidence type="ECO:0000256" key="5">
    <source>
        <dbReference type="ARBA" id="ARBA00022692"/>
    </source>
</evidence>
<evidence type="ECO:0000256" key="6">
    <source>
        <dbReference type="ARBA" id="ARBA00022967"/>
    </source>
</evidence>
<comment type="similarity">
    <text evidence="10">Belongs to the NqrB/RnfD family.</text>
</comment>
<dbReference type="GO" id="GO:0005886">
    <property type="term" value="C:plasma membrane"/>
    <property type="evidence" value="ECO:0007669"/>
    <property type="project" value="UniProtKB-SubCell"/>
</dbReference>
<evidence type="ECO:0000313" key="12">
    <source>
        <dbReference type="Proteomes" id="UP000295304"/>
    </source>
</evidence>
<evidence type="ECO:0000256" key="9">
    <source>
        <dbReference type="ARBA" id="ARBA00023136"/>
    </source>
</evidence>
<dbReference type="EC" id="7.-.-.-" evidence="10"/>
<keyword evidence="10" id="KW-0997">Cell inner membrane</keyword>
<evidence type="ECO:0000256" key="3">
    <source>
        <dbReference type="ARBA" id="ARBA00022630"/>
    </source>
</evidence>
<sequence>MSTAFLKSGPFLHGKASTSTSMALVLIALIPTTGYGIFLFGRPALLLCAVTMVSALIFEALCVAAMRRPVLPCLMDGSALLTGVLLVLSLPPWAPWWIGVLGSALAIVVAKQIFGGLGQNVFNPAMMARVALLISFPLDMTTFVKPLGLTDPGAPGWLDSLRITFMPQPAFFDAVSSASVLGHIRTETGRGVSVADALSSLPDLNAMFFGHTAGSLGETSAALILLGGLFLLATRVIRWHIPLAMIATIAAFAATFHAIDPKVYSSATVHVLSGATMMGAFFIATDPVTSPSSTRGRIVFAIGCGALTYIIRTWGGFPEGIAFAVLLMNALTPLIDRYLRPRIHGRTRKGAAITVEKRA</sequence>
<dbReference type="InterPro" id="IPR011303">
    <property type="entry name" value="RnfD_bac"/>
</dbReference>
<keyword evidence="7 10" id="KW-0249">Electron transport</keyword>
<protein>
    <recommendedName>
        <fullName evidence="10">Ion-translocating oxidoreductase complex subunit D</fullName>
        <ecNumber evidence="10">7.-.-.-</ecNumber>
    </recommendedName>
    <alternativeName>
        <fullName evidence="10">Rnf electron transport complex subunit D</fullName>
    </alternativeName>
</protein>
<dbReference type="InterPro" id="IPR004338">
    <property type="entry name" value="NqrB/RnfD"/>
</dbReference>
<dbReference type="HAMAP" id="MF_00462">
    <property type="entry name" value="RsxD_RnfD"/>
    <property type="match status" value="1"/>
</dbReference>
<feature type="transmembrane region" description="Helical" evidence="10">
    <location>
        <begin position="96"/>
        <end position="114"/>
    </location>
</feature>
<evidence type="ECO:0000256" key="8">
    <source>
        <dbReference type="ARBA" id="ARBA00022989"/>
    </source>
</evidence>
<dbReference type="GO" id="GO:0055085">
    <property type="term" value="P:transmembrane transport"/>
    <property type="evidence" value="ECO:0007669"/>
    <property type="project" value="InterPro"/>
</dbReference>
<proteinExistence type="inferred from homology"/>
<keyword evidence="5 10" id="KW-0812">Transmembrane</keyword>
<keyword evidence="8 10" id="KW-1133">Transmembrane helix</keyword>
<evidence type="ECO:0000256" key="4">
    <source>
        <dbReference type="ARBA" id="ARBA00022643"/>
    </source>
</evidence>
<comment type="function">
    <text evidence="10">Part of a membrane-bound complex that couples electron transfer with translocation of ions across the membrane.</text>
</comment>
<evidence type="ECO:0000256" key="2">
    <source>
        <dbReference type="ARBA" id="ARBA00022553"/>
    </source>
</evidence>
<keyword evidence="6 10" id="KW-1278">Translocase</keyword>
<organism evidence="11 12">
    <name type="scientific">Varunaivibrio sulfuroxidans</name>
    <dbReference type="NCBI Taxonomy" id="1773489"/>
    <lineage>
        <taxon>Bacteria</taxon>
        <taxon>Pseudomonadati</taxon>
        <taxon>Pseudomonadota</taxon>
        <taxon>Alphaproteobacteria</taxon>
        <taxon>Rhodospirillales</taxon>
        <taxon>Magnetovibrionaceae</taxon>
        <taxon>Varunaivibrio</taxon>
    </lineage>
</organism>
<dbReference type="OrthoDB" id="9776359at2"/>
<feature type="transmembrane region" description="Helical" evidence="10">
    <location>
        <begin position="321"/>
        <end position="339"/>
    </location>
</feature>
<reference evidence="11 12" key="1">
    <citation type="submission" date="2019-03" db="EMBL/GenBank/DDBJ databases">
        <title>Genomic Encyclopedia of Type Strains, Phase IV (KMG-IV): sequencing the most valuable type-strain genomes for metagenomic binning, comparative biology and taxonomic classification.</title>
        <authorList>
            <person name="Goeker M."/>
        </authorList>
    </citation>
    <scope>NUCLEOTIDE SEQUENCE [LARGE SCALE GENOMIC DNA]</scope>
    <source>
        <strain evidence="11 12">DSM 101688</strain>
    </source>
</reference>
<keyword evidence="3 10" id="KW-0285">Flavoprotein</keyword>
<feature type="transmembrane region" description="Helical" evidence="10">
    <location>
        <begin position="239"/>
        <end position="259"/>
    </location>
</feature>